<dbReference type="PANTHER" id="PTHR33096">
    <property type="entry name" value="CXC2 DOMAIN-CONTAINING PROTEIN"/>
    <property type="match status" value="1"/>
</dbReference>
<dbReference type="STRING" id="765257.A0A0C9YMB7"/>
<feature type="non-terminal residue" evidence="1">
    <location>
        <position position="444"/>
    </location>
</feature>
<dbReference type="EMBL" id="KN834220">
    <property type="protein sequence ID" value="KIK11422.1"/>
    <property type="molecule type" value="Genomic_DNA"/>
</dbReference>
<reference evidence="2" key="2">
    <citation type="submission" date="2015-01" db="EMBL/GenBank/DDBJ databases">
        <title>Evolutionary Origins and Diversification of the Mycorrhizal Mutualists.</title>
        <authorList>
            <consortium name="DOE Joint Genome Institute"/>
            <consortium name="Mycorrhizal Genomics Consortium"/>
            <person name="Kohler A."/>
            <person name="Kuo A."/>
            <person name="Nagy L.G."/>
            <person name="Floudas D."/>
            <person name="Copeland A."/>
            <person name="Barry K.W."/>
            <person name="Cichocki N."/>
            <person name="Veneault-Fourrey C."/>
            <person name="LaButti K."/>
            <person name="Lindquist E.A."/>
            <person name="Lipzen A."/>
            <person name="Lundell T."/>
            <person name="Morin E."/>
            <person name="Murat C."/>
            <person name="Riley R."/>
            <person name="Ohm R."/>
            <person name="Sun H."/>
            <person name="Tunlid A."/>
            <person name="Henrissat B."/>
            <person name="Grigoriev I.V."/>
            <person name="Hibbett D.S."/>
            <person name="Martin F."/>
        </authorList>
    </citation>
    <scope>NUCLEOTIDE SEQUENCE [LARGE SCALE GENOMIC DNA]</scope>
    <source>
        <strain evidence="2">441</strain>
    </source>
</reference>
<proteinExistence type="predicted"/>
<evidence type="ECO:0000313" key="2">
    <source>
        <dbReference type="Proteomes" id="UP000054018"/>
    </source>
</evidence>
<sequence length="444" mass="50049">MSRLRFATTAMHAYGHEWACQLVYNPRLISGLGLSDGEGTERLWSHFIKLIGIERVSSHQRRVWLLDRHATAIGYEMRTELGDWIRRRLKKGVCEQGSAAQEVLDNCGVSITELRKQWANAPAKLKKELDTVLALQADLDTTTKVVQATRATIERGNVTPGILDALASVERSHTRLVVKAEALYSSLNVHEQFPQLTNVSLDFVRTLLMARDLKINIRKRAIGSFFEWDKLDRAVGGKDKPLGTKLHQQTCKAIAKRQPALMSAICKYNTYWETPLWLQDADMRDGIRALLKHERCLEEQRHLGSEADNMCRWFGHELSAVHAALQQPENGNYHLILRQHLETILELQERWPTVLCSSSRYTYQARVAIQLADTITGASLPSLHWLTPVVVNDLANDADDEDILGVTDLLGPDPMDLSLVPEQIALSDVLGVSYADDQDNFEGD</sequence>
<dbReference type="PANTHER" id="PTHR33096:SF1">
    <property type="entry name" value="CXC1-LIKE CYSTEINE CLUSTER ASSOCIATED WITH KDZ TRANSPOSASES DOMAIN-CONTAINING PROTEIN"/>
    <property type="match status" value="1"/>
</dbReference>
<keyword evidence="2" id="KW-1185">Reference proteome</keyword>
<dbReference type="InterPro" id="IPR040521">
    <property type="entry name" value="KDZ"/>
</dbReference>
<dbReference type="HOGENOM" id="CLU_004552_9_2_1"/>
<gene>
    <name evidence="1" type="ORF">PISMIDRAFT_19535</name>
</gene>
<dbReference type="Proteomes" id="UP000054018">
    <property type="component" value="Unassembled WGS sequence"/>
</dbReference>
<reference evidence="1 2" key="1">
    <citation type="submission" date="2014-04" db="EMBL/GenBank/DDBJ databases">
        <authorList>
            <consortium name="DOE Joint Genome Institute"/>
            <person name="Kuo A."/>
            <person name="Kohler A."/>
            <person name="Costa M.D."/>
            <person name="Nagy L.G."/>
            <person name="Floudas D."/>
            <person name="Copeland A."/>
            <person name="Barry K.W."/>
            <person name="Cichocki N."/>
            <person name="Veneault-Fourrey C."/>
            <person name="LaButti K."/>
            <person name="Lindquist E.A."/>
            <person name="Lipzen A."/>
            <person name="Lundell T."/>
            <person name="Morin E."/>
            <person name="Murat C."/>
            <person name="Sun H."/>
            <person name="Tunlid A."/>
            <person name="Henrissat B."/>
            <person name="Grigoriev I.V."/>
            <person name="Hibbett D.S."/>
            <person name="Martin F."/>
            <person name="Nordberg H.P."/>
            <person name="Cantor M.N."/>
            <person name="Hua S.X."/>
        </authorList>
    </citation>
    <scope>NUCLEOTIDE SEQUENCE [LARGE SCALE GENOMIC DNA]</scope>
    <source>
        <strain evidence="1 2">441</strain>
    </source>
</reference>
<accession>A0A0C9YMB7</accession>
<dbReference type="OrthoDB" id="3364670at2759"/>
<organism evidence="1 2">
    <name type="scientific">Pisolithus microcarpus 441</name>
    <dbReference type="NCBI Taxonomy" id="765257"/>
    <lineage>
        <taxon>Eukaryota</taxon>
        <taxon>Fungi</taxon>
        <taxon>Dikarya</taxon>
        <taxon>Basidiomycota</taxon>
        <taxon>Agaricomycotina</taxon>
        <taxon>Agaricomycetes</taxon>
        <taxon>Agaricomycetidae</taxon>
        <taxon>Boletales</taxon>
        <taxon>Sclerodermatineae</taxon>
        <taxon>Pisolithaceae</taxon>
        <taxon>Pisolithus</taxon>
    </lineage>
</organism>
<evidence type="ECO:0000313" key="1">
    <source>
        <dbReference type="EMBL" id="KIK11422.1"/>
    </source>
</evidence>
<protein>
    <submittedName>
        <fullName evidence="1">Uncharacterized protein</fullName>
    </submittedName>
</protein>
<dbReference type="Pfam" id="PF18758">
    <property type="entry name" value="KDZ"/>
    <property type="match status" value="1"/>
</dbReference>
<name>A0A0C9YMB7_9AGAM</name>
<dbReference type="AlphaFoldDB" id="A0A0C9YMB7"/>